<feature type="region of interest" description="Disordered" evidence="4">
    <location>
        <begin position="470"/>
        <end position="503"/>
    </location>
</feature>
<dbReference type="GO" id="GO:0005634">
    <property type="term" value="C:nucleus"/>
    <property type="evidence" value="ECO:0007669"/>
    <property type="project" value="UniProtKB-SubCell"/>
</dbReference>
<feature type="region of interest" description="Disordered" evidence="4">
    <location>
        <begin position="379"/>
        <end position="433"/>
    </location>
</feature>
<dbReference type="InterPro" id="IPR001202">
    <property type="entry name" value="WW_dom"/>
</dbReference>
<dbReference type="PROSITE" id="PS50020">
    <property type="entry name" value="WW_DOMAIN_2"/>
    <property type="match status" value="1"/>
</dbReference>
<dbReference type="GO" id="GO:1904263">
    <property type="term" value="P:positive regulation of TORC1 signaling"/>
    <property type="evidence" value="ECO:0007669"/>
    <property type="project" value="TreeGrafter"/>
</dbReference>
<name>A0A6S7HW26_PARCT</name>
<dbReference type="CDD" id="cd00201">
    <property type="entry name" value="WW"/>
    <property type="match status" value="1"/>
</dbReference>
<dbReference type="AlphaFoldDB" id="A0A6S7HW26"/>
<keyword evidence="2" id="KW-0156">Chromatin regulator</keyword>
<dbReference type="OrthoDB" id="10072039at2759"/>
<feature type="compositionally biased region" description="Polar residues" evidence="4">
    <location>
        <begin position="62"/>
        <end position="72"/>
    </location>
</feature>
<keyword evidence="6" id="KW-1185">Reference proteome</keyword>
<dbReference type="GO" id="GO:0003682">
    <property type="term" value="F:chromatin binding"/>
    <property type="evidence" value="ECO:0007669"/>
    <property type="project" value="TreeGrafter"/>
</dbReference>
<accession>A0A6S7HW26</accession>
<dbReference type="Pfam" id="PF00397">
    <property type="entry name" value="WW"/>
    <property type="match status" value="1"/>
</dbReference>
<dbReference type="SUPFAM" id="SSF51045">
    <property type="entry name" value="WW domain"/>
    <property type="match status" value="1"/>
</dbReference>
<dbReference type="GO" id="GO:0000993">
    <property type="term" value="F:RNA polymerase II complex binding"/>
    <property type="evidence" value="ECO:0007669"/>
    <property type="project" value="TreeGrafter"/>
</dbReference>
<comment type="subcellular location">
    <subcellularLocation>
        <location evidence="1">Nucleus</location>
    </subcellularLocation>
</comment>
<dbReference type="EMBL" id="CACRXK020003402">
    <property type="protein sequence ID" value="CAB3998631.1"/>
    <property type="molecule type" value="Genomic_DNA"/>
</dbReference>
<dbReference type="GO" id="GO:0010506">
    <property type="term" value="P:regulation of autophagy"/>
    <property type="evidence" value="ECO:0007669"/>
    <property type="project" value="TreeGrafter"/>
</dbReference>
<evidence type="ECO:0000313" key="6">
    <source>
        <dbReference type="Proteomes" id="UP001152795"/>
    </source>
</evidence>
<feature type="compositionally biased region" description="Polar residues" evidence="4">
    <location>
        <begin position="108"/>
        <end position="126"/>
    </location>
</feature>
<proteinExistence type="predicted"/>
<evidence type="ECO:0000256" key="1">
    <source>
        <dbReference type="ARBA" id="ARBA00004123"/>
    </source>
</evidence>
<dbReference type="GO" id="GO:0006325">
    <property type="term" value="P:chromatin organization"/>
    <property type="evidence" value="ECO:0007669"/>
    <property type="project" value="UniProtKB-KW"/>
</dbReference>
<feature type="region of interest" description="Disordered" evidence="4">
    <location>
        <begin position="153"/>
        <end position="284"/>
    </location>
</feature>
<feature type="compositionally biased region" description="Low complexity" evidence="4">
    <location>
        <begin position="41"/>
        <end position="55"/>
    </location>
</feature>
<gene>
    <name evidence="5" type="ORF">PACLA_8A071593</name>
</gene>
<dbReference type="InterPro" id="IPR036020">
    <property type="entry name" value="WW_dom_sf"/>
</dbReference>
<evidence type="ECO:0000256" key="3">
    <source>
        <dbReference type="ARBA" id="ARBA00023242"/>
    </source>
</evidence>
<feature type="compositionally biased region" description="Basic and acidic residues" evidence="4">
    <location>
        <begin position="178"/>
        <end position="197"/>
    </location>
</feature>
<evidence type="ECO:0000256" key="2">
    <source>
        <dbReference type="ARBA" id="ARBA00022853"/>
    </source>
</evidence>
<evidence type="ECO:0000313" key="5">
    <source>
        <dbReference type="EMBL" id="CAB3998631.1"/>
    </source>
</evidence>
<organism evidence="5 6">
    <name type="scientific">Paramuricea clavata</name>
    <name type="common">Red gorgonian</name>
    <name type="synonym">Violescent sea-whip</name>
    <dbReference type="NCBI Taxonomy" id="317549"/>
    <lineage>
        <taxon>Eukaryota</taxon>
        <taxon>Metazoa</taxon>
        <taxon>Cnidaria</taxon>
        <taxon>Anthozoa</taxon>
        <taxon>Octocorallia</taxon>
        <taxon>Malacalcyonacea</taxon>
        <taxon>Plexauridae</taxon>
        <taxon>Paramuricea</taxon>
    </lineage>
</organism>
<feature type="compositionally biased region" description="Basic and acidic residues" evidence="4">
    <location>
        <begin position="205"/>
        <end position="246"/>
    </location>
</feature>
<feature type="compositionally biased region" description="Pro residues" evidence="4">
    <location>
        <begin position="386"/>
        <end position="395"/>
    </location>
</feature>
<feature type="region of interest" description="Disordered" evidence="4">
    <location>
        <begin position="1"/>
        <end position="138"/>
    </location>
</feature>
<protein>
    <submittedName>
        <fullName evidence="5">WW domain-containing adapter with coiled-coil isoform X2</fullName>
    </submittedName>
</protein>
<feature type="compositionally biased region" description="Low complexity" evidence="4">
    <location>
        <begin position="272"/>
        <end position="284"/>
    </location>
</feature>
<keyword evidence="3" id="KW-0539">Nucleus</keyword>
<dbReference type="InterPro" id="IPR038867">
    <property type="entry name" value="WAC"/>
</dbReference>
<dbReference type="PANTHER" id="PTHR15911:SF6">
    <property type="entry name" value="WW DOMAIN-CONTAINING ADAPTER PROTEIN WITH COILED-COIL"/>
    <property type="match status" value="1"/>
</dbReference>
<feature type="compositionally biased region" description="Polar residues" evidence="4">
    <location>
        <begin position="413"/>
        <end position="433"/>
    </location>
</feature>
<evidence type="ECO:0000256" key="4">
    <source>
        <dbReference type="SAM" id="MobiDB-lite"/>
    </source>
</evidence>
<dbReference type="PROSITE" id="PS01159">
    <property type="entry name" value="WW_DOMAIN_1"/>
    <property type="match status" value="1"/>
</dbReference>
<dbReference type="PANTHER" id="PTHR15911">
    <property type="entry name" value="WW DOMAIN-CONTAINING ADAPTER PROTEIN WITH COILED-COIL"/>
    <property type="match status" value="1"/>
</dbReference>
<dbReference type="Gene3D" id="2.20.70.10">
    <property type="match status" value="1"/>
</dbReference>
<dbReference type="Proteomes" id="UP001152795">
    <property type="component" value="Unassembled WGS sequence"/>
</dbReference>
<feature type="compositionally biased region" description="Basic and acidic residues" evidence="4">
    <location>
        <begin position="153"/>
        <end position="170"/>
    </location>
</feature>
<dbReference type="SMART" id="SM00456">
    <property type="entry name" value="WW"/>
    <property type="match status" value="1"/>
</dbReference>
<comment type="caution">
    <text evidence="5">The sequence shown here is derived from an EMBL/GenBank/DDBJ whole genome shotgun (WGS) entry which is preliminary data.</text>
</comment>
<reference evidence="5" key="1">
    <citation type="submission" date="2020-04" db="EMBL/GenBank/DDBJ databases">
        <authorList>
            <person name="Alioto T."/>
            <person name="Alioto T."/>
            <person name="Gomez Garrido J."/>
        </authorList>
    </citation>
    <scope>NUCLEOTIDE SEQUENCE</scope>
    <source>
        <strain evidence="5">A484AB</strain>
    </source>
</reference>
<feature type="compositionally biased region" description="Polar residues" evidence="4">
    <location>
        <begin position="18"/>
        <end position="35"/>
    </location>
</feature>
<sequence length="619" mass="69836">MSTRKYLRLADGYHERSPYNQSNKYASKQSNNTSENRSERPSNINGGSRSRNNSPKSRHSNMSPRSQRPSYSKTKELSRRRASSSPIERNVSSHHSSSSGDRVFKVDSVSTDDSFPWSRHTSSSGKTYYYNCKTEKSQWEKPKEWLEREYQLEQEKKKREAKERNDRDNSHPNQSASSKEKSMRDSIRELSNKRDSQGHAVIGNKYDREKTSYPRDENKRLPQQYENKRLPQQHENKRLLPQENKRLPQQYGPDSKRLPQQHTPDGKRSQTHHNQANNQANSHIVKTTSANTTAVSTTIHRPDQVFAKAETKVSPSGSLQDISPPVTPVIAVCQSRSPAVAVSPVITTRSPIMLTHRSPATMHNQSPVQPNAQRLLPMPHRTSTSTPPPPPPPIFPQVSPVQTAAQVRHTEASPKNSVRASMESSSKQQESATFNGLHGFSQSQLHPLQQATLLQQAQFQGNTVIRPATSTQVSTRSAGPSHFQPIKQSNSNPSSPQPFHPRSYQSMAPAVQRTTVASIKQPILHPPPQSVNLQEFVNQCSRELITHTLGWPADSMEKQALRSTDDTNNLCLVNSRLKADLIPLNFHHNLTRMRMGVGTKRIEFLREQTRKLESSDAVS</sequence>